<keyword evidence="1" id="KW-1133">Transmembrane helix</keyword>
<keyword evidence="3" id="KW-0969">Cilium</keyword>
<sequence>MNCSTSTTGVSEVVSTILLIAITVLAASILGSFVIQITGILEEPVQGQLDINSEYNPSTGLYDTRITYTNTVNAESMLVRATYDGEYDGQINSPRLTQIGETIEVAYPEGTYLVVIAESKDTRKVAYQAHVEDL</sequence>
<keyword evidence="1" id="KW-0812">Transmembrane</keyword>
<keyword evidence="1" id="KW-0472">Membrane</keyword>
<dbReference type="Pfam" id="PF07790">
    <property type="entry name" value="Pilin_N"/>
    <property type="match status" value="1"/>
</dbReference>
<name>U1NAW5_9EURY</name>
<dbReference type="NCBIfam" id="TIGR02537">
    <property type="entry name" value="arch_flag_Nterm"/>
    <property type="match status" value="1"/>
</dbReference>
<evidence type="ECO:0000256" key="1">
    <source>
        <dbReference type="SAM" id="Phobius"/>
    </source>
</evidence>
<dbReference type="HOGENOM" id="CLU_1891378_0_0_2"/>
<organism evidence="3 4">
    <name type="scientific">Haloquadratum walsbyi J07HQW2</name>
    <dbReference type="NCBI Taxonomy" id="1238425"/>
    <lineage>
        <taxon>Archaea</taxon>
        <taxon>Methanobacteriati</taxon>
        <taxon>Methanobacteriota</taxon>
        <taxon>Stenosarchaea group</taxon>
        <taxon>Halobacteria</taxon>
        <taxon>Halobacteriales</taxon>
        <taxon>Haloferacaceae</taxon>
        <taxon>Haloquadratum</taxon>
    </lineage>
</organism>
<feature type="transmembrane region" description="Helical" evidence="1">
    <location>
        <begin position="14"/>
        <end position="35"/>
    </location>
</feature>
<protein>
    <submittedName>
        <fullName evidence="3">Archaeal flagellin N-terminal-like domain protein</fullName>
    </submittedName>
</protein>
<feature type="domain" description="Archaeal Type IV pilin N-terminal" evidence="2">
    <location>
        <begin position="9"/>
        <end position="59"/>
    </location>
</feature>
<gene>
    <name evidence="3" type="ORF">J07HQW2_00414</name>
</gene>
<dbReference type="STRING" id="1238425.J07HQW2_00414"/>
<reference evidence="3 4" key="1">
    <citation type="journal article" date="2013" name="PLoS ONE">
        <title>Assembly-driven community genomics of a hypersaline microbial ecosystem.</title>
        <authorList>
            <person name="Podell S."/>
            <person name="Ugalde J.A."/>
            <person name="Narasingarao P."/>
            <person name="Banfield J.F."/>
            <person name="Heidelberg K.B."/>
            <person name="Allen E.E."/>
        </authorList>
    </citation>
    <scope>NUCLEOTIDE SEQUENCE [LARGE SCALE GENOMIC DNA]</scope>
    <source>
        <strain evidence="4">J07HQW2</strain>
    </source>
</reference>
<evidence type="ECO:0000313" key="4">
    <source>
        <dbReference type="Proteomes" id="UP000030710"/>
    </source>
</evidence>
<dbReference type="EMBL" id="KE356561">
    <property type="protein sequence ID" value="ERG93980.1"/>
    <property type="molecule type" value="Genomic_DNA"/>
</dbReference>
<accession>U1NAW5</accession>
<evidence type="ECO:0000313" key="3">
    <source>
        <dbReference type="EMBL" id="ERG93980.1"/>
    </source>
</evidence>
<dbReference type="InterPro" id="IPR013373">
    <property type="entry name" value="Flagellin/pilin_N_arc"/>
</dbReference>
<dbReference type="AlphaFoldDB" id="U1NAW5"/>
<keyword evidence="3" id="KW-0966">Cell projection</keyword>
<dbReference type="InterPro" id="IPR012859">
    <property type="entry name" value="Pilin_N_archaeal"/>
</dbReference>
<keyword evidence="3" id="KW-0282">Flagellum</keyword>
<dbReference type="Proteomes" id="UP000030710">
    <property type="component" value="Unassembled WGS sequence"/>
</dbReference>
<evidence type="ECO:0000259" key="2">
    <source>
        <dbReference type="Pfam" id="PF07790"/>
    </source>
</evidence>
<dbReference type="RefSeq" id="WP_021053474.1">
    <property type="nucleotide sequence ID" value="NZ_KE356561.1"/>
</dbReference>
<proteinExistence type="predicted"/>